<dbReference type="Proteomes" id="UP000032025">
    <property type="component" value="Unassembled WGS sequence"/>
</dbReference>
<name>A0A0C9NFS6_SPHPI</name>
<proteinExistence type="predicted"/>
<dbReference type="SUPFAM" id="SSF53448">
    <property type="entry name" value="Nucleotide-diphospho-sugar transferases"/>
    <property type="match status" value="1"/>
</dbReference>
<protein>
    <submittedName>
        <fullName evidence="2">DNA, contig: SP650</fullName>
    </submittedName>
</protein>
<dbReference type="Gene3D" id="3.90.550.10">
    <property type="entry name" value="Spore Coat Polysaccharide Biosynthesis Protein SpsA, Chain A"/>
    <property type="match status" value="1"/>
</dbReference>
<accession>A0A0C9NFS6</accession>
<gene>
    <name evidence="2" type="ORF">SP6_50_01130</name>
</gene>
<dbReference type="EMBL" id="BBJS01000050">
    <property type="protein sequence ID" value="GAN15112.1"/>
    <property type="molecule type" value="Genomic_DNA"/>
</dbReference>
<sequence>MIDISLMICTRNRRDSLSATLDSVAAAAGGQRLELIIVDNGSTDDSAATIRHWAADRPFTVRLLSEPRPGLARARNVALAAARGRIIAMTDDDCILHPDYFEQLIRAFAAQPAPVVIGGRILLGDPADLPVTVKLEDHPMIAPSDGFPGGFVMGANLAFTADVRDKVGLFDERFGAGAPFRAAEDTDYLFRALGHGIPVRYDPNFVVDHHHGRRRPQEIVTLLAGYGYGDGAVYAKHLLSDRRIGRAMAQDLANLRDRFAGPVPAIRHFHAFRLRHILAGLAGYGRQAIRWRRHPATEAHSFRPQN</sequence>
<dbReference type="GeneID" id="78526201"/>
<keyword evidence="3" id="KW-1185">Reference proteome</keyword>
<comment type="caution">
    <text evidence="2">The sequence shown here is derived from an EMBL/GenBank/DDBJ whole genome shotgun (WGS) entry which is preliminary data.</text>
</comment>
<reference evidence="2 3" key="1">
    <citation type="submission" date="2014-08" db="EMBL/GenBank/DDBJ databases">
        <title>Whole genome shotgun sequence of Sphingomonas paucimobilis NBRC 13935.</title>
        <authorList>
            <person name="Hosoyama A."/>
            <person name="Hashimoto M."/>
            <person name="Hosoyama Y."/>
            <person name="Noguchi M."/>
            <person name="Uohara A."/>
            <person name="Ohji S."/>
            <person name="Katano-Makiyama Y."/>
            <person name="Ichikawa N."/>
            <person name="Kimura A."/>
            <person name="Yamazoe A."/>
            <person name="Fujita N."/>
        </authorList>
    </citation>
    <scope>NUCLEOTIDE SEQUENCE [LARGE SCALE GENOMIC DNA]</scope>
    <source>
        <strain evidence="2 3">NBRC 13935</strain>
    </source>
</reference>
<dbReference type="InterPro" id="IPR050834">
    <property type="entry name" value="Glycosyltransf_2"/>
</dbReference>
<dbReference type="RefSeq" id="WP_007404036.1">
    <property type="nucleotide sequence ID" value="NZ_BBJS01000050.1"/>
</dbReference>
<dbReference type="PANTHER" id="PTHR43685:SF2">
    <property type="entry name" value="GLYCOSYLTRANSFERASE 2-LIKE DOMAIN-CONTAINING PROTEIN"/>
    <property type="match status" value="1"/>
</dbReference>
<dbReference type="Pfam" id="PF00535">
    <property type="entry name" value="Glycos_transf_2"/>
    <property type="match status" value="1"/>
</dbReference>
<evidence type="ECO:0000313" key="2">
    <source>
        <dbReference type="EMBL" id="GAN15112.1"/>
    </source>
</evidence>
<feature type="domain" description="Glycosyltransferase 2-like" evidence="1">
    <location>
        <begin position="5"/>
        <end position="122"/>
    </location>
</feature>
<dbReference type="InterPro" id="IPR029044">
    <property type="entry name" value="Nucleotide-diphossugar_trans"/>
</dbReference>
<dbReference type="CDD" id="cd00761">
    <property type="entry name" value="Glyco_tranf_GTA_type"/>
    <property type="match status" value="1"/>
</dbReference>
<evidence type="ECO:0000313" key="3">
    <source>
        <dbReference type="Proteomes" id="UP000032025"/>
    </source>
</evidence>
<dbReference type="InterPro" id="IPR001173">
    <property type="entry name" value="Glyco_trans_2-like"/>
</dbReference>
<evidence type="ECO:0000259" key="1">
    <source>
        <dbReference type="Pfam" id="PF00535"/>
    </source>
</evidence>
<organism evidence="2 3">
    <name type="scientific">Sphingomonas paucimobilis NBRC 13935</name>
    <dbReference type="NCBI Taxonomy" id="1219050"/>
    <lineage>
        <taxon>Bacteria</taxon>
        <taxon>Pseudomonadati</taxon>
        <taxon>Pseudomonadota</taxon>
        <taxon>Alphaproteobacteria</taxon>
        <taxon>Sphingomonadales</taxon>
        <taxon>Sphingomonadaceae</taxon>
        <taxon>Sphingomonas</taxon>
    </lineage>
</organism>
<dbReference type="AlphaFoldDB" id="A0A0C9NFS6"/>
<dbReference type="PANTHER" id="PTHR43685">
    <property type="entry name" value="GLYCOSYLTRANSFERASE"/>
    <property type="match status" value="1"/>
</dbReference>